<dbReference type="Pfam" id="PF17976">
    <property type="entry name" value="zf-RING_12"/>
    <property type="match status" value="1"/>
</dbReference>
<keyword evidence="8" id="KW-0808">Transferase</keyword>
<evidence type="ECO:0000259" key="22">
    <source>
        <dbReference type="PROSITE" id="PS51873"/>
    </source>
</evidence>
<keyword evidence="11" id="KW-0863">Zinc-finger</keyword>
<dbReference type="SMART" id="SM00647">
    <property type="entry name" value="IBR"/>
    <property type="match status" value="2"/>
</dbReference>
<feature type="active site" evidence="20">
    <location>
        <position position="439"/>
    </location>
</feature>
<dbReference type="InterPro" id="IPR054694">
    <property type="entry name" value="Parkin-like_IBR"/>
</dbReference>
<dbReference type="CDD" id="cd16627">
    <property type="entry name" value="RING-HC_RBR_parkin"/>
    <property type="match status" value="1"/>
</dbReference>
<dbReference type="InterPro" id="IPR002867">
    <property type="entry name" value="IBR_dom"/>
</dbReference>
<dbReference type="FunFam" id="2.20.25.20:FF:000008">
    <property type="entry name" value="E3 ubiquitin-protein ligase parkin"/>
    <property type="match status" value="1"/>
</dbReference>
<dbReference type="InterPro" id="IPR031127">
    <property type="entry name" value="E3_UB_ligase_RBR"/>
</dbReference>
<evidence type="ECO:0000256" key="18">
    <source>
        <dbReference type="ARBA" id="ARBA00029536"/>
    </source>
</evidence>
<keyword evidence="7" id="KW-0597">Phosphoprotein</keyword>
<evidence type="ECO:0000256" key="10">
    <source>
        <dbReference type="ARBA" id="ARBA00022737"/>
    </source>
</evidence>
<dbReference type="GO" id="GO:0006950">
    <property type="term" value="P:response to stress"/>
    <property type="evidence" value="ECO:0007669"/>
    <property type="project" value="UniProtKB-ARBA"/>
</dbReference>
<dbReference type="InterPro" id="IPR047536">
    <property type="entry name" value="Rcat_RBR_parkin"/>
</dbReference>
<dbReference type="Proteomes" id="UP001075354">
    <property type="component" value="Chromosome 2"/>
</dbReference>
<dbReference type="FunFam" id="1.20.120.1750:FF:000009">
    <property type="entry name" value="E3 ubiquitin-protein ligase parkin"/>
    <property type="match status" value="1"/>
</dbReference>
<dbReference type="CDD" id="cd20340">
    <property type="entry name" value="BRcat_RBR_parkin"/>
    <property type="match status" value="1"/>
</dbReference>
<dbReference type="GO" id="GO:0000151">
    <property type="term" value="C:ubiquitin ligase complex"/>
    <property type="evidence" value="ECO:0007669"/>
    <property type="project" value="UniProtKB-UniRule"/>
</dbReference>
<keyword evidence="16 19" id="KW-0496">Mitochondrion</keyword>
<dbReference type="InterPro" id="IPR041170">
    <property type="entry name" value="Znf-RING_14"/>
</dbReference>
<dbReference type="InterPro" id="IPR003977">
    <property type="entry name" value="Parkin"/>
</dbReference>
<dbReference type="SUPFAM" id="SSF54236">
    <property type="entry name" value="Ubiquitin-like"/>
    <property type="match status" value="1"/>
</dbReference>
<dbReference type="InterPro" id="IPR029071">
    <property type="entry name" value="Ubiquitin-like_domsf"/>
</dbReference>
<feature type="domain" description="RING-type" evidence="22">
    <location>
        <begin position="244"/>
        <end position="472"/>
    </location>
</feature>
<dbReference type="PROSITE" id="PS51873">
    <property type="entry name" value="TRIAD"/>
    <property type="match status" value="1"/>
</dbReference>
<dbReference type="Gene3D" id="3.10.20.90">
    <property type="entry name" value="Phosphatidylinositol 3-kinase Catalytic Subunit, Chain A, domain 1"/>
    <property type="match status" value="1"/>
</dbReference>
<evidence type="ECO:0000256" key="3">
    <source>
        <dbReference type="ARBA" id="ARBA00004514"/>
    </source>
</evidence>
<evidence type="ECO:0000256" key="8">
    <source>
        <dbReference type="ARBA" id="ARBA00022679"/>
    </source>
</evidence>
<dbReference type="GO" id="GO:0009896">
    <property type="term" value="P:positive regulation of catabolic process"/>
    <property type="evidence" value="ECO:0007669"/>
    <property type="project" value="UniProtKB-ARBA"/>
</dbReference>
<keyword evidence="24" id="KW-1185">Reference proteome</keyword>
<dbReference type="GO" id="GO:0022603">
    <property type="term" value="P:regulation of anatomical structure morphogenesis"/>
    <property type="evidence" value="ECO:0007669"/>
    <property type="project" value="UniProtKB-ARBA"/>
</dbReference>
<evidence type="ECO:0000256" key="6">
    <source>
        <dbReference type="ARBA" id="ARBA00022490"/>
    </source>
</evidence>
<evidence type="ECO:0000256" key="1">
    <source>
        <dbReference type="ARBA" id="ARBA00001798"/>
    </source>
</evidence>
<comment type="function">
    <text evidence="19">Functions within a multiprotein E3 ubiquitin ligase complex, catalyzing the covalent attachment of ubiquitin moieties onto substrate proteins.</text>
</comment>
<dbReference type="SUPFAM" id="SSF57850">
    <property type="entry name" value="RING/U-box"/>
    <property type="match status" value="2"/>
</dbReference>
<dbReference type="PIRSF" id="PIRSF037880">
    <property type="entry name" value="Parkin"/>
    <property type="match status" value="1"/>
</dbReference>
<proteinExistence type="inferred from homology"/>
<evidence type="ECO:0000256" key="17">
    <source>
        <dbReference type="ARBA" id="ARBA00029442"/>
    </source>
</evidence>
<feature type="domain" description="Ubiquitin-like" evidence="21">
    <location>
        <begin position="28"/>
        <end position="97"/>
    </location>
</feature>
<dbReference type="InterPro" id="IPR000626">
    <property type="entry name" value="Ubiquitin-like_dom"/>
</dbReference>
<evidence type="ECO:0000256" key="9">
    <source>
        <dbReference type="ARBA" id="ARBA00022723"/>
    </source>
</evidence>
<evidence type="ECO:0000259" key="21">
    <source>
        <dbReference type="PROSITE" id="PS50053"/>
    </source>
</evidence>
<dbReference type="GO" id="GO:0061630">
    <property type="term" value="F:ubiquitin protein ligase activity"/>
    <property type="evidence" value="ECO:0007669"/>
    <property type="project" value="UniProtKB-EC"/>
</dbReference>
<dbReference type="GO" id="GO:1902532">
    <property type="term" value="P:negative regulation of intracellular signal transduction"/>
    <property type="evidence" value="ECO:0007669"/>
    <property type="project" value="UniProtKB-ARBA"/>
</dbReference>
<dbReference type="Pfam" id="PF00240">
    <property type="entry name" value="ubiquitin"/>
    <property type="match status" value="1"/>
</dbReference>
<dbReference type="GO" id="GO:0016567">
    <property type="term" value="P:protein ubiquitination"/>
    <property type="evidence" value="ECO:0007669"/>
    <property type="project" value="UniProtKB-UniRule"/>
</dbReference>
<evidence type="ECO:0000313" key="23">
    <source>
        <dbReference type="EMBL" id="KAJ1530827.1"/>
    </source>
</evidence>
<evidence type="ECO:0000256" key="16">
    <source>
        <dbReference type="ARBA" id="ARBA00023128"/>
    </source>
</evidence>
<comment type="catalytic activity">
    <reaction evidence="1 19">
        <text>[E2 ubiquitin-conjugating enzyme]-S-ubiquitinyl-L-cysteine + [acceptor protein]-L-lysine = [E2 ubiquitin-conjugating enzyme]-L-cysteine + [acceptor protein]-N(6)-ubiquitinyl-L-lysine.</text>
        <dbReference type="EC" id="2.3.2.31"/>
    </reaction>
</comment>
<dbReference type="SMART" id="SM00213">
    <property type="entry name" value="UBQ"/>
    <property type="match status" value="1"/>
</dbReference>
<accession>A0AAV7Y082</accession>
<evidence type="ECO:0000256" key="19">
    <source>
        <dbReference type="PIRNR" id="PIRNR037880"/>
    </source>
</evidence>
<comment type="caution">
    <text evidence="23">The sequence shown here is derived from an EMBL/GenBank/DDBJ whole genome shotgun (WGS) entry which is preliminary data.</text>
</comment>
<evidence type="ECO:0000256" key="11">
    <source>
        <dbReference type="ARBA" id="ARBA00022771"/>
    </source>
</evidence>
<keyword evidence="13 19" id="KW-0862">Zinc</keyword>
<sequence length="472" mass="53764">MLLDYSLCLIQVIFEVFLPSKIKMSTSLNVFIKSNTGNTLSIELDPKWDVRRLKENVAPKLGLSPVDVKIIFSGKELMDSIVIEECDLGQQSILHAVKIRHVDKQHLRDRTDSEGSRPMNETLVDWQLSAIDRKHLNTEEDREREKAQFFVYCSSPCKTMKPGKLRVRCASCRSGAFTVKCDPECWDDVLHMNKIRGTCENAICVESHKDGSQFAEFFFKCAEHPSQGENDQAVPLDLVKSNIKDVPCLACTEVKNLVLVFPCKEGHVTCLECFQIYCLTRLRDRQFSSHPELGYTLPCPAGCADSLIKEIHHFHLLTDEQYAMYQRFGTEEYVLQAGGVLCPQPGCGMGILAPEDCRRIQCLSGCEFVFCRVCRQGYHLGECSDQDMDTSEEPVNCQYKVDPVHANQARWDEANKITIRITTKPCPKCRTPTERSGGCMHMVCSRPQCGFHWCWICQTEWTRDCMGNHWFG</sequence>
<dbReference type="EC" id="2.3.2.31" evidence="5 19"/>
<comment type="subcellular location">
    <subcellularLocation>
        <location evidence="3">Cytoplasm</location>
        <location evidence="3">Cytosol</location>
    </subcellularLocation>
    <subcellularLocation>
        <location evidence="2 19">Mitochondrion</location>
    </subcellularLocation>
</comment>
<keyword evidence="6" id="KW-0963">Cytoplasm</keyword>
<evidence type="ECO:0000256" key="15">
    <source>
        <dbReference type="ARBA" id="ARBA00023006"/>
    </source>
</evidence>
<comment type="subunit">
    <text evidence="19">Forms an E3 ubiquitin ligase complex.</text>
</comment>
<dbReference type="Gene3D" id="2.20.25.20">
    <property type="match status" value="1"/>
</dbReference>
<protein>
    <recommendedName>
        <fullName evidence="18 19">E3 ubiquitin-protein ligase parkin</fullName>
        <ecNumber evidence="5 19">2.3.2.31</ecNumber>
    </recommendedName>
</protein>
<dbReference type="CDD" id="cd20357">
    <property type="entry name" value="Rcat_RBR_parkin"/>
    <property type="match status" value="1"/>
</dbReference>
<reference evidence="23" key="1">
    <citation type="submission" date="2022-12" db="EMBL/GenBank/DDBJ databases">
        <title>Chromosome-level genome assembly of the bean flower thrips Megalurothrips usitatus.</title>
        <authorList>
            <person name="Ma L."/>
            <person name="Liu Q."/>
            <person name="Li H."/>
            <person name="Cai W."/>
        </authorList>
    </citation>
    <scope>NUCLEOTIDE SEQUENCE</scope>
    <source>
        <strain evidence="23">Cailab_2022a</strain>
    </source>
</reference>
<dbReference type="GO" id="GO:0008270">
    <property type="term" value="F:zinc ion binding"/>
    <property type="evidence" value="ECO:0007669"/>
    <property type="project" value="UniProtKB-KW"/>
</dbReference>
<dbReference type="Pfam" id="PF17978">
    <property type="entry name" value="zf-RING_14"/>
    <property type="match status" value="1"/>
</dbReference>
<dbReference type="AlphaFoldDB" id="A0AAV7Y082"/>
<evidence type="ECO:0000256" key="12">
    <source>
        <dbReference type="ARBA" id="ARBA00022786"/>
    </source>
</evidence>
<dbReference type="InterPro" id="IPR044066">
    <property type="entry name" value="TRIAD_supradom"/>
</dbReference>
<evidence type="ECO:0000256" key="5">
    <source>
        <dbReference type="ARBA" id="ARBA00012251"/>
    </source>
</evidence>
<gene>
    <name evidence="23" type="ORF">ONE63_005674</name>
</gene>
<evidence type="ECO:0000256" key="13">
    <source>
        <dbReference type="ARBA" id="ARBA00022833"/>
    </source>
</evidence>
<dbReference type="EMBL" id="JAPTSV010000002">
    <property type="protein sequence ID" value="KAJ1530827.1"/>
    <property type="molecule type" value="Genomic_DNA"/>
</dbReference>
<dbReference type="GO" id="GO:0005739">
    <property type="term" value="C:mitochondrion"/>
    <property type="evidence" value="ECO:0007669"/>
    <property type="project" value="UniProtKB-SubCell"/>
</dbReference>
<dbReference type="PROSITE" id="PS50053">
    <property type="entry name" value="UBIQUITIN_2"/>
    <property type="match status" value="1"/>
</dbReference>
<dbReference type="CDD" id="cd21382">
    <property type="entry name" value="RING0_parkin"/>
    <property type="match status" value="1"/>
</dbReference>
<dbReference type="GO" id="GO:0005829">
    <property type="term" value="C:cytosol"/>
    <property type="evidence" value="ECO:0007669"/>
    <property type="project" value="UniProtKB-SubCell"/>
</dbReference>
<evidence type="ECO:0000256" key="2">
    <source>
        <dbReference type="ARBA" id="ARBA00004173"/>
    </source>
</evidence>
<evidence type="ECO:0000313" key="24">
    <source>
        <dbReference type="Proteomes" id="UP001075354"/>
    </source>
</evidence>
<keyword evidence="15 19" id="KW-0072">Autophagy</keyword>
<evidence type="ECO:0000256" key="20">
    <source>
        <dbReference type="PIRSR" id="PIRSR037880-1"/>
    </source>
</evidence>
<dbReference type="InterPro" id="IPR047535">
    <property type="entry name" value="RING-HC_RBR_parkin"/>
</dbReference>
<dbReference type="Pfam" id="PF22605">
    <property type="entry name" value="IBR_2"/>
    <property type="match status" value="1"/>
</dbReference>
<dbReference type="PANTHER" id="PTHR11685">
    <property type="entry name" value="RBR FAMILY RING FINGER AND IBR DOMAIN-CONTAINING"/>
    <property type="match status" value="1"/>
</dbReference>
<organism evidence="23 24">
    <name type="scientific">Megalurothrips usitatus</name>
    <name type="common">bean blossom thrips</name>
    <dbReference type="NCBI Taxonomy" id="439358"/>
    <lineage>
        <taxon>Eukaryota</taxon>
        <taxon>Metazoa</taxon>
        <taxon>Ecdysozoa</taxon>
        <taxon>Arthropoda</taxon>
        <taxon>Hexapoda</taxon>
        <taxon>Insecta</taxon>
        <taxon>Pterygota</taxon>
        <taxon>Neoptera</taxon>
        <taxon>Paraneoptera</taxon>
        <taxon>Thysanoptera</taxon>
        <taxon>Terebrantia</taxon>
        <taxon>Thripoidea</taxon>
        <taxon>Thripidae</taxon>
        <taxon>Megalurothrips</taxon>
    </lineage>
</organism>
<keyword evidence="14 19" id="KW-0832">Ubl conjugation</keyword>
<comment type="similarity">
    <text evidence="17 19">Belongs to the RBR family. Parkin subfamily.</text>
</comment>
<keyword evidence="9 19" id="KW-0479">Metal-binding</keyword>
<comment type="pathway">
    <text evidence="4 19">Protein modification; protein ubiquitination.</text>
</comment>
<name>A0AAV7Y082_9NEOP</name>
<evidence type="ECO:0000256" key="7">
    <source>
        <dbReference type="ARBA" id="ARBA00022553"/>
    </source>
</evidence>
<dbReference type="PRINTS" id="PR01475">
    <property type="entry name" value="PARKIN"/>
</dbReference>
<keyword evidence="12 19" id="KW-0833">Ubl conjugation pathway</keyword>
<dbReference type="InterPro" id="IPR047534">
    <property type="entry name" value="BRcat_RBR_parkin"/>
</dbReference>
<evidence type="ECO:0000256" key="14">
    <source>
        <dbReference type="ARBA" id="ARBA00022843"/>
    </source>
</evidence>
<evidence type="ECO:0000256" key="4">
    <source>
        <dbReference type="ARBA" id="ARBA00004906"/>
    </source>
</evidence>
<dbReference type="Gene3D" id="1.20.120.1750">
    <property type="match status" value="1"/>
</dbReference>
<dbReference type="InterPro" id="IPR041565">
    <property type="entry name" value="Parkin_Znf-RING"/>
</dbReference>
<dbReference type="GO" id="GO:0000423">
    <property type="term" value="P:mitophagy"/>
    <property type="evidence" value="ECO:0007669"/>
    <property type="project" value="UniProtKB-ARBA"/>
</dbReference>
<keyword evidence="10" id="KW-0677">Repeat</keyword>